<keyword evidence="3" id="KW-1185">Reference proteome</keyword>
<feature type="region of interest" description="Disordered" evidence="1">
    <location>
        <begin position="1"/>
        <end position="45"/>
    </location>
</feature>
<evidence type="ECO:0000313" key="3">
    <source>
        <dbReference type="Proteomes" id="UP001176941"/>
    </source>
</evidence>
<proteinExistence type="predicted"/>
<protein>
    <submittedName>
        <fullName evidence="2">Uncharacterized protein</fullName>
    </submittedName>
</protein>
<dbReference type="EMBL" id="OX459945">
    <property type="protein sequence ID" value="CAI9179508.1"/>
    <property type="molecule type" value="Genomic_DNA"/>
</dbReference>
<gene>
    <name evidence="2" type="ORF">MRATA1EN1_LOCUS28470</name>
</gene>
<dbReference type="Proteomes" id="UP001176941">
    <property type="component" value="Chromosome 9"/>
</dbReference>
<name>A0ABN9A3S5_RANTA</name>
<reference evidence="2" key="1">
    <citation type="submission" date="2023-04" db="EMBL/GenBank/DDBJ databases">
        <authorList>
            <consortium name="ELIXIR-Norway"/>
        </authorList>
    </citation>
    <scope>NUCLEOTIDE SEQUENCE [LARGE SCALE GENOMIC DNA]</scope>
</reference>
<evidence type="ECO:0000256" key="1">
    <source>
        <dbReference type="SAM" id="MobiDB-lite"/>
    </source>
</evidence>
<accession>A0ABN9A3S5</accession>
<evidence type="ECO:0000313" key="2">
    <source>
        <dbReference type="EMBL" id="CAI9179508.1"/>
    </source>
</evidence>
<sequence>MSLRSQEPPVSSETAMPLPFPMQLSPGGPQRSEWEPRGSGGSGGLLPARCQPVALLLPHRVSPSPLGCPYPFGCLLLGSPSFTHLFCRCRVFQDQAPPAQPGW</sequence>
<feature type="compositionally biased region" description="Polar residues" evidence="1">
    <location>
        <begin position="1"/>
        <end position="14"/>
    </location>
</feature>
<organism evidence="2 3">
    <name type="scientific">Rangifer tarandus platyrhynchus</name>
    <name type="common">Svalbard reindeer</name>
    <dbReference type="NCBI Taxonomy" id="3082113"/>
    <lineage>
        <taxon>Eukaryota</taxon>
        <taxon>Metazoa</taxon>
        <taxon>Chordata</taxon>
        <taxon>Craniata</taxon>
        <taxon>Vertebrata</taxon>
        <taxon>Euteleostomi</taxon>
        <taxon>Mammalia</taxon>
        <taxon>Eutheria</taxon>
        <taxon>Laurasiatheria</taxon>
        <taxon>Artiodactyla</taxon>
        <taxon>Ruminantia</taxon>
        <taxon>Pecora</taxon>
        <taxon>Cervidae</taxon>
        <taxon>Odocoileinae</taxon>
        <taxon>Rangifer</taxon>
    </lineage>
</organism>